<evidence type="ECO:0000256" key="1">
    <source>
        <dbReference type="ARBA" id="ARBA00023054"/>
    </source>
</evidence>
<dbReference type="SUPFAM" id="SSF52540">
    <property type="entry name" value="P-loop containing nucleoside triphosphate hydrolases"/>
    <property type="match status" value="1"/>
</dbReference>
<accession>D3E3B2</accession>
<reference evidence="2 3" key="1">
    <citation type="journal article" date="2010" name="PLoS ONE">
        <title>The genome sequence of the rumen methanogen Methanobrevibacter ruminantium reveals new possibilities for controlling ruminant methane emissions.</title>
        <authorList>
            <person name="Leahy S.C."/>
            <person name="Kelly W.J."/>
            <person name="Altermann E."/>
            <person name="Ronimus R.S."/>
            <person name="Yeoman C.J."/>
            <person name="Pacheco D.M."/>
            <person name="Li D."/>
            <person name="Kong Z."/>
            <person name="McTavish S."/>
            <person name="Sang C."/>
            <person name="Lambie S.C."/>
            <person name="Janssen P.H."/>
            <person name="Dey D."/>
            <person name="Attwood G.T."/>
        </authorList>
    </citation>
    <scope>NUCLEOTIDE SEQUENCE [LARGE SCALE GENOMIC DNA]</scope>
    <source>
        <strain evidence="3">ATCC 35063 / DSM 1093 / JCM 13430 / OCM 146 / M1</strain>
    </source>
</reference>
<dbReference type="eggNOG" id="arCOG00368">
    <property type="taxonomic scope" value="Archaea"/>
</dbReference>
<dbReference type="Proteomes" id="UP000008680">
    <property type="component" value="Chromosome"/>
</dbReference>
<dbReference type="RefSeq" id="WP_012955972.1">
    <property type="nucleotide sequence ID" value="NC_013790.1"/>
</dbReference>
<name>D3E3B2_METRM</name>
<proteinExistence type="predicted"/>
<dbReference type="STRING" id="634498.mru_1173"/>
<dbReference type="InterPro" id="IPR027417">
    <property type="entry name" value="P-loop_NTPase"/>
</dbReference>
<dbReference type="HOGENOM" id="CLU_434533_0_0_2"/>
<evidence type="ECO:0000313" key="3">
    <source>
        <dbReference type="Proteomes" id="UP000008680"/>
    </source>
</evidence>
<dbReference type="OrthoDB" id="25344at2157"/>
<dbReference type="PATRIC" id="fig|634498.28.peg.1174"/>
<protein>
    <recommendedName>
        <fullName evidence="4">RecF/RecN/SMC N-terminal domain-containing protein</fullName>
    </recommendedName>
</protein>
<evidence type="ECO:0008006" key="4">
    <source>
        <dbReference type="Google" id="ProtNLM"/>
    </source>
</evidence>
<dbReference type="PANTHER" id="PTHR32114:SF2">
    <property type="entry name" value="ABC TRANSPORTER ABCH.3"/>
    <property type="match status" value="1"/>
</dbReference>
<dbReference type="PANTHER" id="PTHR32114">
    <property type="entry name" value="ABC TRANSPORTER ABCH.3"/>
    <property type="match status" value="1"/>
</dbReference>
<dbReference type="EMBL" id="CP001719">
    <property type="protein sequence ID" value="ADC47023.1"/>
    <property type="molecule type" value="Genomic_DNA"/>
</dbReference>
<sequence>MNRKKLLSFIESKPRERYNQITGLISYEKYDEIETKLRQASKDINDEIKILNKRNDEKISELTQFYSCESDDLYEKINASLKKNNLKQIDENTNLTQYIDENKLSKPHKLLNKNIEELNHDYLRLLDNYENITLTELKTTNSLVSLLEKSREYLLLENPDKCPICQKYIDSEEIINDLSPKIDKINENLKLFKDWKNDCNIIIKQLSDLDYEIKDFNGENHNSLDYDLNDLIESLNDLSNFDKGLSEMDREILGSLNKDIISIKGKMQANTDEINRNLDHLQILKNIRENEKYLEKIQKQYDVSKKSHELFKKIKEEELANILKQIEEYTIEFYNYIHYDEDINSPKMKIKGSNSLTLALFFEDDESEPRSFSSEGHIDTLGLCLFLAFVKEFNKYDFIILDDIISTVDLEHKEQVINLLFEYFGNYKFIITTHNKLWFEQLARLADYYQQGRFQFVEITDWDREIGPSLSRKKDEKERIEQYINDNDTFAAGNAIRRQLEYELDKICKVNEIPLPLKKHYTVGDYYTPTKKFAKEMFKDTDVEEYYKNVFKELDLSLYKANLTSHNNEMNYDLNINEIKKLRDAVYGLETAFKCKNHSGNYVLKFDMDKCLGLCSHKRCIDFFTFNRI</sequence>
<dbReference type="Gene3D" id="3.40.50.300">
    <property type="entry name" value="P-loop containing nucleotide triphosphate hydrolases"/>
    <property type="match status" value="1"/>
</dbReference>
<dbReference type="AlphaFoldDB" id="D3E3B2"/>
<gene>
    <name evidence="2" type="ordered locus">mru_1173</name>
</gene>
<organism evidence="2 3">
    <name type="scientific">Methanobrevibacter ruminantium (strain ATCC 35063 / DSM 1093 / JCM 13430 / OCM 146 / M1)</name>
    <name type="common">Methanobacterium ruminantium</name>
    <dbReference type="NCBI Taxonomy" id="634498"/>
    <lineage>
        <taxon>Archaea</taxon>
        <taxon>Methanobacteriati</taxon>
        <taxon>Methanobacteriota</taxon>
        <taxon>Methanomada group</taxon>
        <taxon>Methanobacteria</taxon>
        <taxon>Methanobacteriales</taxon>
        <taxon>Methanobacteriaceae</taxon>
        <taxon>Methanobrevibacter</taxon>
    </lineage>
</organism>
<dbReference type="KEGG" id="mru:mru_1173"/>
<keyword evidence="1" id="KW-0175">Coiled coil</keyword>
<keyword evidence="3" id="KW-1185">Reference proteome</keyword>
<evidence type="ECO:0000313" key="2">
    <source>
        <dbReference type="EMBL" id="ADC47023.1"/>
    </source>
</evidence>
<dbReference type="GeneID" id="8770824"/>